<accession>A0ABQ5CX23</accession>
<proteinExistence type="predicted"/>
<name>A0ABQ5CX23_9ASTR</name>
<reference evidence="2" key="1">
    <citation type="journal article" date="2022" name="Int. J. Mol. Sci.">
        <title>Draft Genome of Tanacetum Coccineum: Genomic Comparison of Closely Related Tanacetum-Family Plants.</title>
        <authorList>
            <person name="Yamashiro T."/>
            <person name="Shiraishi A."/>
            <person name="Nakayama K."/>
            <person name="Satake H."/>
        </authorList>
    </citation>
    <scope>NUCLEOTIDE SEQUENCE</scope>
</reference>
<feature type="region of interest" description="Disordered" evidence="1">
    <location>
        <begin position="168"/>
        <end position="187"/>
    </location>
</feature>
<dbReference type="Proteomes" id="UP001151760">
    <property type="component" value="Unassembled WGS sequence"/>
</dbReference>
<dbReference type="EMBL" id="BQNB010014516">
    <property type="protein sequence ID" value="GJT29109.1"/>
    <property type="molecule type" value="Genomic_DNA"/>
</dbReference>
<comment type="caution">
    <text evidence="2">The sequence shown here is derived from an EMBL/GenBank/DDBJ whole genome shotgun (WGS) entry which is preliminary data.</text>
</comment>
<protein>
    <submittedName>
        <fullName evidence="2">Uncharacterized protein</fullName>
    </submittedName>
</protein>
<evidence type="ECO:0000313" key="3">
    <source>
        <dbReference type="Proteomes" id="UP001151760"/>
    </source>
</evidence>
<gene>
    <name evidence="2" type="ORF">Tco_0909384</name>
</gene>
<organism evidence="2 3">
    <name type="scientific">Tanacetum coccineum</name>
    <dbReference type="NCBI Taxonomy" id="301880"/>
    <lineage>
        <taxon>Eukaryota</taxon>
        <taxon>Viridiplantae</taxon>
        <taxon>Streptophyta</taxon>
        <taxon>Embryophyta</taxon>
        <taxon>Tracheophyta</taxon>
        <taxon>Spermatophyta</taxon>
        <taxon>Magnoliopsida</taxon>
        <taxon>eudicotyledons</taxon>
        <taxon>Gunneridae</taxon>
        <taxon>Pentapetalae</taxon>
        <taxon>asterids</taxon>
        <taxon>campanulids</taxon>
        <taxon>Asterales</taxon>
        <taxon>Asteraceae</taxon>
        <taxon>Asteroideae</taxon>
        <taxon>Anthemideae</taxon>
        <taxon>Anthemidinae</taxon>
        <taxon>Tanacetum</taxon>
    </lineage>
</organism>
<keyword evidence="3" id="KW-1185">Reference proteome</keyword>
<sequence length="187" mass="21234">MIVIMSMIELESLFGPLFDEYLNAENQVVSKSFVVTTADASDKRQQQPDSTSSTSTLATTVTADGNFDLVILFSIHGDEWKSFQSQHQTTLCLTVLSVLRRFGNENKQAWYKCRCCIPILAKSDSSPYAHTEALNNNHSAYFPIIKDPQREKDDQESQIKMIHVKKMMQDKDLKHSKSKDEGSRSSY</sequence>
<reference evidence="2" key="2">
    <citation type="submission" date="2022-01" db="EMBL/GenBank/DDBJ databases">
        <authorList>
            <person name="Yamashiro T."/>
            <person name="Shiraishi A."/>
            <person name="Satake H."/>
            <person name="Nakayama K."/>
        </authorList>
    </citation>
    <scope>NUCLEOTIDE SEQUENCE</scope>
</reference>
<evidence type="ECO:0000313" key="2">
    <source>
        <dbReference type="EMBL" id="GJT29109.1"/>
    </source>
</evidence>
<evidence type="ECO:0000256" key="1">
    <source>
        <dbReference type="SAM" id="MobiDB-lite"/>
    </source>
</evidence>